<keyword evidence="10" id="KW-1185">Reference proteome</keyword>
<evidence type="ECO:0000256" key="5">
    <source>
        <dbReference type="ARBA" id="ARBA00022801"/>
    </source>
</evidence>
<evidence type="ECO:0000256" key="4">
    <source>
        <dbReference type="ARBA" id="ARBA00022729"/>
    </source>
</evidence>
<dbReference type="AlphaFoldDB" id="A0A9X4L5C3"/>
<evidence type="ECO:0000313" key="10">
    <source>
        <dbReference type="Proteomes" id="UP001153404"/>
    </source>
</evidence>
<dbReference type="Proteomes" id="UP001153404">
    <property type="component" value="Unassembled WGS sequence"/>
</dbReference>
<dbReference type="GO" id="GO:0006004">
    <property type="term" value="P:fucose metabolic process"/>
    <property type="evidence" value="ECO:0007669"/>
    <property type="project" value="InterPro"/>
</dbReference>
<dbReference type="InterPro" id="IPR017853">
    <property type="entry name" value="GH"/>
</dbReference>
<dbReference type="SMART" id="SM00812">
    <property type="entry name" value="Alpha_L_fucos"/>
    <property type="match status" value="1"/>
</dbReference>
<dbReference type="Pfam" id="PF01120">
    <property type="entry name" value="Alpha_L_fucos"/>
    <property type="match status" value="1"/>
</dbReference>
<reference evidence="9" key="1">
    <citation type="submission" date="2022-10" db="EMBL/GenBank/DDBJ databases">
        <title>Comparative genomic analysis of Cohnella hashimotonis sp. nov., isolated from the International Space Station.</title>
        <authorList>
            <person name="Simpson A."/>
            <person name="Venkateswaran K."/>
        </authorList>
    </citation>
    <scope>NUCLEOTIDE SEQUENCE</scope>
    <source>
        <strain evidence="9">DSM 28161</strain>
    </source>
</reference>
<protein>
    <recommendedName>
        <fullName evidence="3">alpha-L-fucosidase</fullName>
        <ecNumber evidence="3">3.2.1.51</ecNumber>
    </recommendedName>
</protein>
<dbReference type="PIRSF" id="PIRSF001092">
    <property type="entry name" value="Alpha-L-fucosidase"/>
    <property type="match status" value="1"/>
</dbReference>
<feature type="domain" description="Glycoside hydrolase family 29 N-terminal" evidence="8">
    <location>
        <begin position="4"/>
        <end position="338"/>
    </location>
</feature>
<accession>A0A9X4L5C3</accession>
<feature type="site" description="May be important for catalysis" evidence="7">
    <location>
        <position position="270"/>
    </location>
</feature>
<keyword evidence="5" id="KW-0378">Hydrolase</keyword>
<dbReference type="InterPro" id="IPR000933">
    <property type="entry name" value="Glyco_hydro_29"/>
</dbReference>
<comment type="function">
    <text evidence="1">Alpha-L-fucosidase is responsible for hydrolyzing the alpha-1,6-linked fucose joined to the reducing-end N-acetylglucosamine of the carbohydrate moieties of glycoproteins.</text>
</comment>
<evidence type="ECO:0000256" key="2">
    <source>
        <dbReference type="ARBA" id="ARBA00007951"/>
    </source>
</evidence>
<evidence type="ECO:0000256" key="3">
    <source>
        <dbReference type="ARBA" id="ARBA00012662"/>
    </source>
</evidence>
<dbReference type="SUPFAM" id="SSF51445">
    <property type="entry name" value="(Trans)glycosidases"/>
    <property type="match status" value="1"/>
</dbReference>
<evidence type="ECO:0000313" key="9">
    <source>
        <dbReference type="EMBL" id="MDG0814149.1"/>
    </source>
</evidence>
<dbReference type="PANTHER" id="PTHR10030:SF37">
    <property type="entry name" value="ALPHA-L-FUCOSIDASE-RELATED"/>
    <property type="match status" value="1"/>
</dbReference>
<gene>
    <name evidence="9" type="ORF">OMP40_36390</name>
</gene>
<dbReference type="PANTHER" id="PTHR10030">
    <property type="entry name" value="ALPHA-L-FUCOSIDASE"/>
    <property type="match status" value="1"/>
</dbReference>
<dbReference type="InterPro" id="IPR057739">
    <property type="entry name" value="Glyco_hydro_29_N"/>
</dbReference>
<dbReference type="RefSeq" id="WP_277538840.1">
    <property type="nucleotide sequence ID" value="NZ_JAPDIA010000009.1"/>
</dbReference>
<keyword evidence="6" id="KW-0326">Glycosidase</keyword>
<comment type="similarity">
    <text evidence="2">Belongs to the glycosyl hydrolase 29 family.</text>
</comment>
<proteinExistence type="inferred from homology"/>
<dbReference type="EMBL" id="JAPDIA010000009">
    <property type="protein sequence ID" value="MDG0814149.1"/>
    <property type="molecule type" value="Genomic_DNA"/>
</dbReference>
<evidence type="ECO:0000256" key="6">
    <source>
        <dbReference type="ARBA" id="ARBA00023295"/>
    </source>
</evidence>
<name>A0A9X4L5C3_9BACL</name>
<dbReference type="EC" id="3.2.1.51" evidence="3"/>
<dbReference type="GO" id="GO:0016139">
    <property type="term" value="P:glycoside catabolic process"/>
    <property type="evidence" value="ECO:0007669"/>
    <property type="project" value="TreeGrafter"/>
</dbReference>
<keyword evidence="4" id="KW-0732">Signal</keyword>
<evidence type="ECO:0000256" key="7">
    <source>
        <dbReference type="PIRSR" id="PIRSR001092-1"/>
    </source>
</evidence>
<evidence type="ECO:0000256" key="1">
    <source>
        <dbReference type="ARBA" id="ARBA00004071"/>
    </source>
</evidence>
<evidence type="ECO:0000259" key="8">
    <source>
        <dbReference type="Pfam" id="PF01120"/>
    </source>
</evidence>
<sequence length="438" mass="50091">MAHNQEWLDRQERTRWFLQDRFGMFIHWGLYAIPARGEWVRNVERTTVEDYQAYFDEFDPVDYDPRAWARAAKQAGMKYAVLTAKHHDGFCLFDSKLTDYKSTKTKAGRDLVAEFLEAFRAEGLKVGLYYSLIDWHHEDYPAYGDAHHPMRDNEAYKRDPSTFDRYLDYMHGQVRELLTNYGKLDLMWFDFSYDEMQGEKWRASELIRMMRTLQPHIVIDNRLEAGGEGGGSIYTKEPLAYAGDFASPEQIIPPTGVTDADGQPIPWEACVTLNNNWGYVASDTNYKTPTLVIRKLIECVSKNGNLLLNVGPDARGRIPRQSLDILAEVGDWMALNGDSIYGCGQAELPKPDWGRYTQKGNKLYAHVFEESVGAINLAGLAGRIKRARLLADGSELPVSRPWNAALFEADAFFNFARPEHYTYPLPDARGTVVELELK</sequence>
<dbReference type="InterPro" id="IPR016286">
    <property type="entry name" value="FUC_metazoa-typ"/>
</dbReference>
<dbReference type="Gene3D" id="3.20.20.80">
    <property type="entry name" value="Glycosidases"/>
    <property type="match status" value="1"/>
</dbReference>
<dbReference type="Gene3D" id="2.60.40.1180">
    <property type="entry name" value="Golgi alpha-mannosidase II"/>
    <property type="match status" value="1"/>
</dbReference>
<dbReference type="InterPro" id="IPR013780">
    <property type="entry name" value="Glyco_hydro_b"/>
</dbReference>
<comment type="caution">
    <text evidence="9">The sequence shown here is derived from an EMBL/GenBank/DDBJ whole genome shotgun (WGS) entry which is preliminary data.</text>
</comment>
<dbReference type="GO" id="GO:0004560">
    <property type="term" value="F:alpha-L-fucosidase activity"/>
    <property type="evidence" value="ECO:0007669"/>
    <property type="project" value="InterPro"/>
</dbReference>
<dbReference type="GO" id="GO:0005764">
    <property type="term" value="C:lysosome"/>
    <property type="evidence" value="ECO:0007669"/>
    <property type="project" value="TreeGrafter"/>
</dbReference>
<organism evidence="9 10">
    <name type="scientific">Cohnella rhizosphaerae</name>
    <dbReference type="NCBI Taxonomy" id="1457232"/>
    <lineage>
        <taxon>Bacteria</taxon>
        <taxon>Bacillati</taxon>
        <taxon>Bacillota</taxon>
        <taxon>Bacilli</taxon>
        <taxon>Bacillales</taxon>
        <taxon>Paenibacillaceae</taxon>
        <taxon>Cohnella</taxon>
    </lineage>
</organism>